<evidence type="ECO:0000256" key="1">
    <source>
        <dbReference type="SAM" id="MobiDB-lite"/>
    </source>
</evidence>
<keyword evidence="3" id="KW-1185">Reference proteome</keyword>
<feature type="region of interest" description="Disordered" evidence="1">
    <location>
        <begin position="279"/>
        <end position="305"/>
    </location>
</feature>
<gene>
    <name evidence="2" type="ORF">Vbra_6680</name>
</gene>
<name>A0A0G4E9Q3_VITBC</name>
<dbReference type="AlphaFoldDB" id="A0A0G4E9Q3"/>
<proteinExistence type="predicted"/>
<feature type="compositionally biased region" description="Low complexity" evidence="1">
    <location>
        <begin position="242"/>
        <end position="252"/>
    </location>
</feature>
<accession>A0A0G4E9Q3</accession>
<feature type="region of interest" description="Disordered" evidence="1">
    <location>
        <begin position="233"/>
        <end position="257"/>
    </location>
</feature>
<organism evidence="2 3">
    <name type="scientific">Vitrella brassicaformis (strain CCMP3155)</name>
    <dbReference type="NCBI Taxonomy" id="1169540"/>
    <lineage>
        <taxon>Eukaryota</taxon>
        <taxon>Sar</taxon>
        <taxon>Alveolata</taxon>
        <taxon>Colpodellida</taxon>
        <taxon>Vitrellaceae</taxon>
        <taxon>Vitrella</taxon>
    </lineage>
</organism>
<dbReference type="Proteomes" id="UP000041254">
    <property type="component" value="Unassembled WGS sequence"/>
</dbReference>
<dbReference type="InParanoid" id="A0A0G4E9Q3"/>
<evidence type="ECO:0000313" key="2">
    <source>
        <dbReference type="EMBL" id="CEL91926.1"/>
    </source>
</evidence>
<feature type="compositionally biased region" description="Low complexity" evidence="1">
    <location>
        <begin position="286"/>
        <end position="297"/>
    </location>
</feature>
<evidence type="ECO:0000313" key="3">
    <source>
        <dbReference type="Proteomes" id="UP000041254"/>
    </source>
</evidence>
<protein>
    <submittedName>
        <fullName evidence="2">Uncharacterized protein</fullName>
    </submittedName>
</protein>
<dbReference type="EMBL" id="CDMY01000033">
    <property type="protein sequence ID" value="CEL91926.1"/>
    <property type="molecule type" value="Genomic_DNA"/>
</dbReference>
<dbReference type="VEuPathDB" id="CryptoDB:Vbra_6680"/>
<dbReference type="PhylomeDB" id="A0A0G4E9Q3"/>
<reference evidence="2 3" key="1">
    <citation type="submission" date="2014-11" db="EMBL/GenBank/DDBJ databases">
        <authorList>
            <person name="Zhu J."/>
            <person name="Qi W."/>
            <person name="Song R."/>
        </authorList>
    </citation>
    <scope>NUCLEOTIDE SEQUENCE [LARGE SCALE GENOMIC DNA]</scope>
</reference>
<sequence>MAAAAAASSAGAAHQAEAMPFPAPCRYQEGTRVVLLSSTKRAPTNDYVWVTASIHHIDPHVVYMKAGTLHNGTALHMREVGGRGEEFIRVVPHQSNTDTHTNPQPPVGWDVSKKAPERFGEDLLALFFSFMTPRELSAIFPPARSTDSETTVLPSTSAGPLFAGAAFGPLKGENTAAASGDAAYGASSLFGGSSLIGTLTGEGGLSSAAAAASSGGRSSSVFTLGAVATPAVKKPRSRAKRISAAPSPASAAGPTNPTTTITAPVDLFGGSIQTQTGSVFAPPKAPSTAQSTTTPASGPLELGKASTGGGVGDLFGGGAAASGVKSTDSPLSGAGRASLFCQGGAAMGTGGIFGLFSGSSISGGTAAAASSSFSGLSFSTGDSLSGGAAFGQQSSGGAAQSSPSLIHTAALQQQTHIAIDSSTEDERQFWESMTTEEAFQLGKRLVNLTAVTPVQPHNDRSWCLDIMMSVVEGHAAGRREACEKEGQQHTAVGSLETINFTTPTTPTSSVKQHRSPIPPSFAAPPPTLHALRAVTGAVRQHSVLADRGWKMPALESVELWGWDAELLGRFISSSSSLKGVEGRRRSWDKWAAVFEHFPVASAGQPGPLRQLQTIGGITWFRGDEGAVSRLQDVLTSRGCRKSLTRLDVEIPPFGDHDDLSALLAVDKFINTCCAPDVPLTVSSGGGIFKLSLFYADEFPRRPSPFIKEAIQKAARQAMYVTYTISQHDITHPLDTPSQVAVEIAQTLSFDKVWRVSVSNAYGFVPPPGTPPPVPAIINHLQQLPRARELRVHSGLVASSAGRLLAEKMPRKLWRVEFGRGVSAEDRRGVLEALGAGREVVEVFVGVEWGEISAVSLTQGGAFDGWRSSSLPSSREIGMHLEVSEELEPLAAAELIRSGLTYLLTAGVRGLSRVGVRLPMYGDLNDAIRRVVHDIRVSDFTISTRDDNEDIVVEATRGS</sequence>